<dbReference type="EMBL" id="JASSZA010000008">
    <property type="protein sequence ID" value="KAK2104225.1"/>
    <property type="molecule type" value="Genomic_DNA"/>
</dbReference>
<dbReference type="Proteomes" id="UP001266305">
    <property type="component" value="Unassembled WGS sequence"/>
</dbReference>
<sequence length="142" mass="15436">MNVPNQPLGHGWMSHEDLRARGPQCLPSDHAPLSPQSSVASSGSGGSEHLEDQTTARNTFQEEGSGMKAAESQLDWPGEELCDLLVVLACVKRRRDWYSVSPAVSFSLDIMNQHQLGPIYASHKPGASLEASVDTSWHQGTR</sequence>
<accession>A0ABQ9V4I1</accession>
<reference evidence="2 3" key="1">
    <citation type="submission" date="2023-05" db="EMBL/GenBank/DDBJ databases">
        <title>B98-5 Cell Line De Novo Hybrid Assembly: An Optical Mapping Approach.</title>
        <authorList>
            <person name="Kananen K."/>
            <person name="Auerbach J.A."/>
            <person name="Kautto E."/>
            <person name="Blachly J.S."/>
        </authorList>
    </citation>
    <scope>NUCLEOTIDE SEQUENCE [LARGE SCALE GENOMIC DNA]</scope>
    <source>
        <strain evidence="2">B95-8</strain>
        <tissue evidence="2">Cell line</tissue>
    </source>
</reference>
<evidence type="ECO:0000313" key="3">
    <source>
        <dbReference type="Proteomes" id="UP001266305"/>
    </source>
</evidence>
<evidence type="ECO:0000256" key="1">
    <source>
        <dbReference type="SAM" id="MobiDB-lite"/>
    </source>
</evidence>
<proteinExistence type="predicted"/>
<keyword evidence="3" id="KW-1185">Reference proteome</keyword>
<gene>
    <name evidence="2" type="ORF">P7K49_018081</name>
</gene>
<evidence type="ECO:0000313" key="2">
    <source>
        <dbReference type="EMBL" id="KAK2104225.1"/>
    </source>
</evidence>
<protein>
    <submittedName>
        <fullName evidence="2">Uncharacterized protein</fullName>
    </submittedName>
</protein>
<comment type="caution">
    <text evidence="2">The sequence shown here is derived from an EMBL/GenBank/DDBJ whole genome shotgun (WGS) entry which is preliminary data.</text>
</comment>
<feature type="region of interest" description="Disordered" evidence="1">
    <location>
        <begin position="20"/>
        <end position="72"/>
    </location>
</feature>
<name>A0ABQ9V4I1_SAGOE</name>
<organism evidence="2 3">
    <name type="scientific">Saguinus oedipus</name>
    <name type="common">Cotton-top tamarin</name>
    <name type="synonym">Oedipomidas oedipus</name>
    <dbReference type="NCBI Taxonomy" id="9490"/>
    <lineage>
        <taxon>Eukaryota</taxon>
        <taxon>Metazoa</taxon>
        <taxon>Chordata</taxon>
        <taxon>Craniata</taxon>
        <taxon>Vertebrata</taxon>
        <taxon>Euteleostomi</taxon>
        <taxon>Mammalia</taxon>
        <taxon>Eutheria</taxon>
        <taxon>Euarchontoglires</taxon>
        <taxon>Primates</taxon>
        <taxon>Haplorrhini</taxon>
        <taxon>Platyrrhini</taxon>
        <taxon>Cebidae</taxon>
        <taxon>Callitrichinae</taxon>
        <taxon>Saguinus</taxon>
    </lineage>
</organism>